<sequence length="72" mass="8607">MFSLCPQKIINEDTLHWNNVDRNMVKILEDDCPNEGTRNCRRMRLSVRMAERSKALRSGRSLPWRRGFESHF</sequence>
<protein>
    <submittedName>
        <fullName evidence="1">Uncharacterized protein</fullName>
    </submittedName>
</protein>
<gene>
    <name evidence="1" type="ORF">KC01_LOCUS3421</name>
</gene>
<dbReference type="AlphaFoldDB" id="A0AAV2J1B6"/>
<name>A0AAV2J1B6_KNICA</name>
<accession>A0AAV2J1B6</accession>
<proteinExistence type="predicted"/>
<dbReference type="EMBL" id="OZ035832">
    <property type="protein sequence ID" value="CAL1571289.1"/>
    <property type="molecule type" value="Genomic_DNA"/>
</dbReference>
<organism evidence="1 2">
    <name type="scientific">Knipowitschia caucasica</name>
    <name type="common">Caucasian dwarf goby</name>
    <name type="synonym">Pomatoschistus caucasicus</name>
    <dbReference type="NCBI Taxonomy" id="637954"/>
    <lineage>
        <taxon>Eukaryota</taxon>
        <taxon>Metazoa</taxon>
        <taxon>Chordata</taxon>
        <taxon>Craniata</taxon>
        <taxon>Vertebrata</taxon>
        <taxon>Euteleostomi</taxon>
        <taxon>Actinopterygii</taxon>
        <taxon>Neopterygii</taxon>
        <taxon>Teleostei</taxon>
        <taxon>Neoteleostei</taxon>
        <taxon>Acanthomorphata</taxon>
        <taxon>Gobiaria</taxon>
        <taxon>Gobiiformes</taxon>
        <taxon>Gobioidei</taxon>
        <taxon>Gobiidae</taxon>
        <taxon>Gobiinae</taxon>
        <taxon>Knipowitschia</taxon>
    </lineage>
</organism>
<evidence type="ECO:0000313" key="2">
    <source>
        <dbReference type="Proteomes" id="UP001497482"/>
    </source>
</evidence>
<reference evidence="1 2" key="1">
    <citation type="submission" date="2024-04" db="EMBL/GenBank/DDBJ databases">
        <authorList>
            <person name="Waldvogel A.-M."/>
            <person name="Schoenle A."/>
        </authorList>
    </citation>
    <scope>NUCLEOTIDE SEQUENCE [LARGE SCALE GENOMIC DNA]</scope>
</reference>
<evidence type="ECO:0000313" key="1">
    <source>
        <dbReference type="EMBL" id="CAL1571289.1"/>
    </source>
</evidence>
<dbReference type="Proteomes" id="UP001497482">
    <property type="component" value="Chromosome 10"/>
</dbReference>
<keyword evidence="2" id="KW-1185">Reference proteome</keyword>